<evidence type="ECO:0000256" key="1">
    <source>
        <dbReference type="ARBA" id="ARBA00022729"/>
    </source>
</evidence>
<dbReference type="CDD" id="cd00603">
    <property type="entry name" value="IPT_PCSR"/>
    <property type="match status" value="2"/>
</dbReference>
<keyword evidence="5" id="KW-1185">Reference proteome</keyword>
<dbReference type="InterPro" id="IPR014756">
    <property type="entry name" value="Ig_E-set"/>
</dbReference>
<dbReference type="InterPro" id="IPR002909">
    <property type="entry name" value="IPT_dom"/>
</dbReference>
<dbReference type="AlphaFoldDB" id="A0A388LWU9"/>
<dbReference type="PANTHER" id="PTHR46769:SF2">
    <property type="entry name" value="FIBROCYSTIN-L ISOFORM 2 PRECURSOR-RELATED"/>
    <property type="match status" value="1"/>
</dbReference>
<dbReference type="Pfam" id="PF01833">
    <property type="entry name" value="TIG"/>
    <property type="match status" value="2"/>
</dbReference>
<dbReference type="Gramene" id="GBG86800">
    <property type="protein sequence ID" value="GBG86800"/>
    <property type="gene ID" value="CBR_g42083"/>
</dbReference>
<reference evidence="4 5" key="1">
    <citation type="journal article" date="2018" name="Cell">
        <title>The Chara Genome: Secondary Complexity and Implications for Plant Terrestrialization.</title>
        <authorList>
            <person name="Nishiyama T."/>
            <person name="Sakayama H."/>
            <person name="Vries J.D."/>
            <person name="Buschmann H."/>
            <person name="Saint-Marcoux D."/>
            <person name="Ullrich K.K."/>
            <person name="Haas F.B."/>
            <person name="Vanderstraeten L."/>
            <person name="Becker D."/>
            <person name="Lang D."/>
            <person name="Vosolsobe S."/>
            <person name="Rombauts S."/>
            <person name="Wilhelmsson P.K.I."/>
            <person name="Janitza P."/>
            <person name="Kern R."/>
            <person name="Heyl A."/>
            <person name="Rumpler F."/>
            <person name="Villalobos L.I.A.C."/>
            <person name="Clay J.M."/>
            <person name="Skokan R."/>
            <person name="Toyoda A."/>
            <person name="Suzuki Y."/>
            <person name="Kagoshima H."/>
            <person name="Schijlen E."/>
            <person name="Tajeshwar N."/>
            <person name="Catarino B."/>
            <person name="Hetherington A.J."/>
            <person name="Saltykova A."/>
            <person name="Bonnot C."/>
            <person name="Breuninger H."/>
            <person name="Symeonidi A."/>
            <person name="Radhakrishnan G.V."/>
            <person name="Van Nieuwerburgh F."/>
            <person name="Deforce D."/>
            <person name="Chang C."/>
            <person name="Karol K.G."/>
            <person name="Hedrich R."/>
            <person name="Ulvskov P."/>
            <person name="Glockner G."/>
            <person name="Delwiche C.F."/>
            <person name="Petrasek J."/>
            <person name="Van de Peer Y."/>
            <person name="Friml J."/>
            <person name="Beilby M."/>
            <person name="Dolan L."/>
            <person name="Kohara Y."/>
            <person name="Sugano S."/>
            <person name="Fujiyama A."/>
            <person name="Delaux P.-M."/>
            <person name="Quint M."/>
            <person name="TheiBen G."/>
            <person name="Hagemann M."/>
            <person name="Harholt J."/>
            <person name="Dunand C."/>
            <person name="Zachgo S."/>
            <person name="Langdale J."/>
            <person name="Maumus F."/>
            <person name="Straeten D.V.D."/>
            <person name="Gould S.B."/>
            <person name="Rensing S.A."/>
        </authorList>
    </citation>
    <scope>NUCLEOTIDE SEQUENCE [LARGE SCALE GENOMIC DNA]</scope>
    <source>
        <strain evidence="4 5">S276</strain>
    </source>
</reference>
<dbReference type="SUPFAM" id="SSF81296">
    <property type="entry name" value="E set domains"/>
    <property type="match status" value="2"/>
</dbReference>
<evidence type="ECO:0000256" key="2">
    <source>
        <dbReference type="SAM" id="MobiDB-lite"/>
    </source>
</evidence>
<dbReference type="EMBL" id="BFEA01000580">
    <property type="protein sequence ID" value="GBG86800.1"/>
    <property type="molecule type" value="Genomic_DNA"/>
</dbReference>
<proteinExistence type="predicted"/>
<dbReference type="OrthoDB" id="26242at2759"/>
<evidence type="ECO:0000313" key="4">
    <source>
        <dbReference type="EMBL" id="GBG86800.1"/>
    </source>
</evidence>
<dbReference type="Proteomes" id="UP000265515">
    <property type="component" value="Unassembled WGS sequence"/>
</dbReference>
<dbReference type="PANTHER" id="PTHR46769">
    <property type="entry name" value="POLYCYSTIC KIDNEY AND HEPATIC DISEASE 1 (AUTOSOMAL RECESSIVE)-LIKE 1"/>
    <property type="match status" value="1"/>
</dbReference>
<dbReference type="InterPro" id="IPR013783">
    <property type="entry name" value="Ig-like_fold"/>
</dbReference>
<name>A0A388LWU9_CHABU</name>
<dbReference type="SMART" id="SM00429">
    <property type="entry name" value="IPT"/>
    <property type="match status" value="1"/>
</dbReference>
<evidence type="ECO:0000313" key="5">
    <source>
        <dbReference type="Proteomes" id="UP000265515"/>
    </source>
</evidence>
<evidence type="ECO:0000259" key="3">
    <source>
        <dbReference type="SMART" id="SM00429"/>
    </source>
</evidence>
<accession>A0A388LWU9</accession>
<organism evidence="4 5">
    <name type="scientific">Chara braunii</name>
    <name type="common">Braun's stonewort</name>
    <dbReference type="NCBI Taxonomy" id="69332"/>
    <lineage>
        <taxon>Eukaryota</taxon>
        <taxon>Viridiplantae</taxon>
        <taxon>Streptophyta</taxon>
        <taxon>Charophyceae</taxon>
        <taxon>Charales</taxon>
        <taxon>Characeae</taxon>
        <taxon>Chara</taxon>
    </lineage>
</organism>
<dbReference type="InterPro" id="IPR052387">
    <property type="entry name" value="Fibrocystin"/>
</dbReference>
<gene>
    <name evidence="4" type="ORF">CBR_g42083</name>
</gene>
<comment type="caution">
    <text evidence="4">The sequence shown here is derived from an EMBL/GenBank/DDBJ whole genome shotgun (WGS) entry which is preliminary data.</text>
</comment>
<protein>
    <recommendedName>
        <fullName evidence="3">IPT/TIG domain-containing protein</fullName>
    </recommendedName>
</protein>
<feature type="region of interest" description="Disordered" evidence="2">
    <location>
        <begin position="1"/>
        <end position="24"/>
    </location>
</feature>
<dbReference type="Gene3D" id="2.60.40.10">
    <property type="entry name" value="Immunoglobulins"/>
    <property type="match status" value="2"/>
</dbReference>
<sequence length="271" mass="29103">MADKRDDSSGVGTMGHSPDTGGGAWCHSQVRCCRRPPSLPLYGIHQLVRSAVIVFLIAALLSVSVDERPSSFPIEFSGFGGRVGGGWLKLLMVANAQSSMVEPPTIYSISPSRGAVTGGTEVTLYGRAFSADQYTGGNTVYFGSTPCPVVSFLSTTTKVVCKTNPAVQPEEPLTVVVFVDGDVHRNGRFCCFRYVERLTPVIDYVAPTAGPPGTRITLVGENFGEAGTLRRIYIGDSLCTFGELPSERYMMEFQNANMSGCFSQICKASRV</sequence>
<keyword evidence="1" id="KW-0732">Signal</keyword>
<feature type="domain" description="IPT/TIG" evidence="3">
    <location>
        <begin position="103"/>
        <end position="195"/>
    </location>
</feature>